<protein>
    <recommendedName>
        <fullName evidence="1">Protein FAR1-RELATED SEQUENCE</fullName>
    </recommendedName>
</protein>
<accession>A5AX23</accession>
<dbReference type="AlphaFoldDB" id="A5AX23"/>
<gene>
    <name evidence="2" type="ORF">VITISV_009932</name>
</gene>
<name>A5AX23_VITVI</name>
<keyword evidence="1" id="KW-0479">Metal-binding</keyword>
<keyword evidence="1" id="KW-0862">Zinc</keyword>
<keyword evidence="1" id="KW-0863">Zinc-finger</keyword>
<dbReference type="ExpressionAtlas" id="A5AX23">
    <property type="expression patterns" value="baseline and differential"/>
</dbReference>
<dbReference type="EMBL" id="AM438828">
    <property type="protein sequence ID" value="CAN62939.1"/>
    <property type="molecule type" value="Genomic_DNA"/>
</dbReference>
<proteinExistence type="inferred from homology"/>
<reference evidence="2" key="1">
    <citation type="journal article" date="2007" name="PLoS ONE">
        <title>The first genome sequence of an elite grapevine cultivar (Pinot noir Vitis vinifera L.): coping with a highly heterozygous genome.</title>
        <authorList>
            <person name="Velasco R."/>
            <person name="Zharkikh A."/>
            <person name="Troggio M."/>
            <person name="Cartwright D.A."/>
            <person name="Cestaro A."/>
            <person name="Pruss D."/>
            <person name="Pindo M."/>
            <person name="FitzGerald L.M."/>
            <person name="Vezzulli S."/>
            <person name="Reid J."/>
            <person name="Malacarne G."/>
            <person name="Iliev D."/>
            <person name="Coppola G."/>
            <person name="Wardell B."/>
            <person name="Micheletti D."/>
            <person name="Macalma T."/>
            <person name="Facci M."/>
            <person name="Mitchell J.T."/>
            <person name="Perazzolli M."/>
            <person name="Eldredge G."/>
            <person name="Gatto P."/>
            <person name="Oyzerski R."/>
            <person name="Moretto M."/>
            <person name="Gutin N."/>
            <person name="Stefanini M."/>
            <person name="Chen Y."/>
            <person name="Segala C."/>
            <person name="Davenport C."/>
            <person name="Dematte L."/>
            <person name="Mraz A."/>
            <person name="Battilana J."/>
            <person name="Stormo K."/>
            <person name="Costa F."/>
            <person name="Tao Q."/>
            <person name="Si-Ammour A."/>
            <person name="Harkins T."/>
            <person name="Lackey A."/>
            <person name="Perbost C."/>
            <person name="Taillon B."/>
            <person name="Stella A."/>
            <person name="Solovyev V."/>
            <person name="Fawcett J.A."/>
            <person name="Sterck L."/>
            <person name="Vandepoele K."/>
            <person name="Grando S.M."/>
            <person name="Toppo S."/>
            <person name="Moser C."/>
            <person name="Lanchbury J."/>
            <person name="Bogden R."/>
            <person name="Skolnick M."/>
            <person name="Sgaramella V."/>
            <person name="Bhatnagar S.K."/>
            <person name="Fontana P."/>
            <person name="Gutin A."/>
            <person name="Van de Peer Y."/>
            <person name="Salamini F."/>
            <person name="Viola R."/>
        </authorList>
    </citation>
    <scope>NUCLEOTIDE SEQUENCE</scope>
</reference>
<comment type="subcellular location">
    <subcellularLocation>
        <location evidence="1">Nucleus</location>
    </subcellularLocation>
</comment>
<dbReference type="PANTHER" id="PTHR31669:SF251">
    <property type="entry name" value="PROTEIN FAR1-RELATED SEQUENCE"/>
    <property type="match status" value="1"/>
</dbReference>
<dbReference type="GO" id="GO:0005634">
    <property type="term" value="C:nucleus"/>
    <property type="evidence" value="ECO:0007669"/>
    <property type="project" value="UniProtKB-SubCell"/>
</dbReference>
<evidence type="ECO:0000256" key="1">
    <source>
        <dbReference type="RuleBase" id="RU367018"/>
    </source>
</evidence>
<keyword evidence="1" id="KW-0539">Nucleus</keyword>
<comment type="function">
    <text evidence="1">Putative transcription activator involved in regulating light control of development.</text>
</comment>
<evidence type="ECO:0000313" key="2">
    <source>
        <dbReference type="EMBL" id="CAN62939.1"/>
    </source>
</evidence>
<comment type="similarity">
    <text evidence="1">Belongs to the FHY3/FAR1 family.</text>
</comment>
<dbReference type="GO" id="GO:0006355">
    <property type="term" value="P:regulation of DNA-templated transcription"/>
    <property type="evidence" value="ECO:0007669"/>
    <property type="project" value="UniProtKB-UniRule"/>
</dbReference>
<sequence length="337" mass="39574">MVFGCALLMDESIGTYEWVLETFLIAMMNKKPISVVTDGDKEFTSIFAKCMFMRGNPKEFKKAWHEMVKKLGLNENRWVIEIYMKHKRWAEAYLHGNFFGGKRSTQMCESMNAYLNRFLKIHLQLYEFVQQFDRAIIRIRKNEVKAEFELNNSSPVLSTKLSILENHVVTIYMKESFFKFREEMKNAELFFVVGLMEHLEEISFSCILKRWTKLTKVHLRSAPMNEMDNDMDRFVRYGSLSSMCNKLSYYASDMSSSFLEAKNEIENLKESNLSSQYDIEMEMMPSTTSSVDMFATLSHVTRFQQYEQTITTPSQGGDPNNTPNEKDMQRFCYSLMD</sequence>
<dbReference type="InterPro" id="IPR031052">
    <property type="entry name" value="FHY3/FAR1"/>
</dbReference>
<dbReference type="PANTHER" id="PTHR31669">
    <property type="entry name" value="PROTEIN FAR1-RELATED SEQUENCE 10-RELATED"/>
    <property type="match status" value="1"/>
</dbReference>
<organism evidence="2">
    <name type="scientific">Vitis vinifera</name>
    <name type="common">Grape</name>
    <dbReference type="NCBI Taxonomy" id="29760"/>
    <lineage>
        <taxon>Eukaryota</taxon>
        <taxon>Viridiplantae</taxon>
        <taxon>Streptophyta</taxon>
        <taxon>Embryophyta</taxon>
        <taxon>Tracheophyta</taxon>
        <taxon>Spermatophyta</taxon>
        <taxon>Magnoliopsida</taxon>
        <taxon>eudicotyledons</taxon>
        <taxon>Gunneridae</taxon>
        <taxon>Pentapetalae</taxon>
        <taxon>rosids</taxon>
        <taxon>Vitales</taxon>
        <taxon>Vitaceae</taxon>
        <taxon>Viteae</taxon>
        <taxon>Vitis</taxon>
    </lineage>
</organism>
<dbReference type="GO" id="GO:0008270">
    <property type="term" value="F:zinc ion binding"/>
    <property type="evidence" value="ECO:0007669"/>
    <property type="project" value="UniProtKB-UniRule"/>
</dbReference>